<keyword evidence="5" id="KW-0256">Endoplasmic reticulum</keyword>
<comment type="caution">
    <text evidence="10">The sequence shown here is derived from an EMBL/GenBank/DDBJ whole genome shotgun (WGS) entry which is preliminary data.</text>
</comment>
<dbReference type="GO" id="GO:1990071">
    <property type="term" value="C:TRAPPII protein complex"/>
    <property type="evidence" value="ECO:0007669"/>
    <property type="project" value="TreeGrafter"/>
</dbReference>
<reference evidence="10 11" key="1">
    <citation type="journal article" date="2019" name="Genome Biol. Evol.">
        <title>Nanopore Sequencing Significantly Improves Genome Assembly of the Protozoan Parasite Trypanosoma cruzi.</title>
        <authorList>
            <person name="Diaz-Viraque F."/>
            <person name="Pita S."/>
            <person name="Greif G."/>
            <person name="de Souza R.C.M."/>
            <person name="Iraola G."/>
            <person name="Robello C."/>
        </authorList>
    </citation>
    <scope>NUCLEOTIDE SEQUENCE [LARGE SCALE GENOMIC DNA]</scope>
    <source>
        <strain evidence="10 11">Berenice</strain>
    </source>
</reference>
<evidence type="ECO:0000256" key="3">
    <source>
        <dbReference type="ARBA" id="ARBA00006218"/>
    </source>
</evidence>
<dbReference type="GO" id="GO:1990070">
    <property type="term" value="C:TRAPPI protein complex"/>
    <property type="evidence" value="ECO:0007669"/>
    <property type="project" value="TreeGrafter"/>
</dbReference>
<dbReference type="GO" id="GO:0006888">
    <property type="term" value="P:endoplasmic reticulum to Golgi vesicle-mediated transport"/>
    <property type="evidence" value="ECO:0007669"/>
    <property type="project" value="TreeGrafter"/>
</dbReference>
<dbReference type="AlphaFoldDB" id="A0A7J6YH26"/>
<dbReference type="PANTHER" id="PTHR20902">
    <property type="entry name" value="41-2 PROTEIN ANTIGEN-RELATED"/>
    <property type="match status" value="1"/>
</dbReference>
<keyword evidence="9" id="KW-0812">Transmembrane</keyword>
<keyword evidence="4" id="KW-0813">Transport</keyword>
<dbReference type="VEuPathDB" id="TriTrypDB:BCY84_14098"/>
<dbReference type="InterPro" id="IPR016696">
    <property type="entry name" value="TRAPP-I_su5"/>
</dbReference>
<evidence type="ECO:0008006" key="12">
    <source>
        <dbReference type="Google" id="ProtNLM"/>
    </source>
</evidence>
<feature type="transmembrane region" description="Helical" evidence="9">
    <location>
        <begin position="44"/>
        <end position="62"/>
    </location>
</feature>
<dbReference type="InterPro" id="IPR024096">
    <property type="entry name" value="NO_sig/Golgi_transp_ligand-bd"/>
</dbReference>
<evidence type="ECO:0000313" key="10">
    <source>
        <dbReference type="EMBL" id="KAF5225610.1"/>
    </source>
</evidence>
<gene>
    <name evidence="10" type="ORF">ECC02_001374</name>
</gene>
<dbReference type="Proteomes" id="UP000583944">
    <property type="component" value="Unassembled WGS sequence"/>
</dbReference>
<evidence type="ECO:0000256" key="8">
    <source>
        <dbReference type="SAM" id="MobiDB-lite"/>
    </source>
</evidence>
<accession>A0A7J6YH26</accession>
<dbReference type="SUPFAM" id="SSF111126">
    <property type="entry name" value="Ligand-binding domain in the NO signalling and Golgi transport"/>
    <property type="match status" value="1"/>
</dbReference>
<keyword evidence="7" id="KW-0333">Golgi apparatus</keyword>
<proteinExistence type="inferred from homology"/>
<feature type="region of interest" description="Disordered" evidence="8">
    <location>
        <begin position="17"/>
        <end position="36"/>
    </location>
</feature>
<dbReference type="EMBL" id="JABDHM010000006">
    <property type="protein sequence ID" value="KAF5225610.1"/>
    <property type="molecule type" value="Genomic_DNA"/>
</dbReference>
<dbReference type="InterPro" id="IPR007194">
    <property type="entry name" value="TRAPP_component"/>
</dbReference>
<comment type="subcellular location">
    <subcellularLocation>
        <location evidence="1">Endoplasmic reticulum</location>
    </subcellularLocation>
    <subcellularLocation>
        <location evidence="2">Golgi apparatus</location>
    </subcellularLocation>
</comment>
<name>A0A7J6YH26_TRYCR</name>
<keyword evidence="6" id="KW-0931">ER-Golgi transport</keyword>
<dbReference type="GO" id="GO:0005783">
    <property type="term" value="C:endoplasmic reticulum"/>
    <property type="evidence" value="ECO:0007669"/>
    <property type="project" value="UniProtKB-SubCell"/>
</dbReference>
<evidence type="ECO:0000256" key="6">
    <source>
        <dbReference type="ARBA" id="ARBA00022892"/>
    </source>
</evidence>
<evidence type="ECO:0000256" key="1">
    <source>
        <dbReference type="ARBA" id="ARBA00004240"/>
    </source>
</evidence>
<evidence type="ECO:0000256" key="5">
    <source>
        <dbReference type="ARBA" id="ARBA00022824"/>
    </source>
</evidence>
<keyword evidence="9" id="KW-1133">Transmembrane helix</keyword>
<keyword evidence="9" id="KW-0472">Membrane</keyword>
<evidence type="ECO:0000256" key="4">
    <source>
        <dbReference type="ARBA" id="ARBA00022448"/>
    </source>
</evidence>
<comment type="similarity">
    <text evidence="3">Belongs to the TRAPP small subunits family. BET3 subfamily.</text>
</comment>
<dbReference type="GO" id="GO:1990072">
    <property type="term" value="C:TRAPPIII protein complex"/>
    <property type="evidence" value="ECO:0007669"/>
    <property type="project" value="TreeGrafter"/>
</dbReference>
<sequence length="295" mass="33965">MCVEVLSPSHCRLKLQRRSRKKKNATTWKGGRNKTKRRKRRETFSCLVFFVIPSVCVLLFPMRHMCVTLKRRACTVSFSPFLMSYFQSMLMPYRDSVRSSKSDKASSRTVNEEAKVSLSAFSFLFSEMCTRAHNTPSKASNVEEIEQRLTSLGVLVGARLIMLSSLKDPLELQRRPITIEGALKLFQDKLWSRWFGKPANDLQRETGSDRFFIFDTEPIVLRYVYPSPEYLDGEGRWSINYASFMGGIVEGALKAIGFAAEVLTYHQPEPSKPHQSIFAISFAKHVWDRERRLRG</sequence>
<dbReference type="Gene3D" id="3.30.1380.20">
    <property type="entry name" value="Trafficking protein particle complex subunit 3"/>
    <property type="match status" value="1"/>
</dbReference>
<evidence type="ECO:0000313" key="11">
    <source>
        <dbReference type="Proteomes" id="UP000583944"/>
    </source>
</evidence>
<protein>
    <recommendedName>
        <fullName evidence="12">Transport protein particle (TRAPP) subunit</fullName>
    </recommendedName>
</protein>
<organism evidence="10 11">
    <name type="scientific">Trypanosoma cruzi</name>
    <dbReference type="NCBI Taxonomy" id="5693"/>
    <lineage>
        <taxon>Eukaryota</taxon>
        <taxon>Discoba</taxon>
        <taxon>Euglenozoa</taxon>
        <taxon>Kinetoplastea</taxon>
        <taxon>Metakinetoplastina</taxon>
        <taxon>Trypanosomatida</taxon>
        <taxon>Trypanosomatidae</taxon>
        <taxon>Trypanosoma</taxon>
        <taxon>Schizotrypanum</taxon>
    </lineage>
</organism>
<dbReference type="VEuPathDB" id="TriTrypDB:ECC02_001374"/>
<dbReference type="Pfam" id="PF04051">
    <property type="entry name" value="TRAPP"/>
    <property type="match status" value="1"/>
</dbReference>
<evidence type="ECO:0000256" key="2">
    <source>
        <dbReference type="ARBA" id="ARBA00004555"/>
    </source>
</evidence>
<evidence type="ECO:0000256" key="9">
    <source>
        <dbReference type="SAM" id="Phobius"/>
    </source>
</evidence>
<dbReference type="PANTHER" id="PTHR20902:SF0">
    <property type="entry name" value="TRAFFICKING PROTEIN PARTICLE COMPLEX SUBUNIT 5"/>
    <property type="match status" value="1"/>
</dbReference>
<dbReference type="CDD" id="cd14943">
    <property type="entry name" value="TRAPPC5_Trs31"/>
    <property type="match status" value="1"/>
</dbReference>
<evidence type="ECO:0000256" key="7">
    <source>
        <dbReference type="ARBA" id="ARBA00023034"/>
    </source>
</evidence>